<evidence type="ECO:0000313" key="5">
    <source>
        <dbReference type="Proteomes" id="UP000325933"/>
    </source>
</evidence>
<proteinExistence type="predicted"/>
<keyword evidence="2 4" id="KW-0808">Transferase</keyword>
<keyword evidence="1" id="KW-0328">Glycosyltransferase</keyword>
<name>A0A5J5HVR5_9SPHN</name>
<evidence type="ECO:0000313" key="4">
    <source>
        <dbReference type="EMBL" id="KAA9026529.1"/>
    </source>
</evidence>
<dbReference type="EMBL" id="VYQB01000016">
    <property type="protein sequence ID" value="KAA9013467.1"/>
    <property type="molecule type" value="Genomic_DNA"/>
</dbReference>
<evidence type="ECO:0000313" key="6">
    <source>
        <dbReference type="Proteomes" id="UP000326364"/>
    </source>
</evidence>
<reference evidence="5 6" key="1">
    <citation type="submission" date="2019-09" db="EMBL/GenBank/DDBJ databases">
        <authorList>
            <person name="Feng G."/>
        </authorList>
    </citation>
    <scope>NUCLEOTIDE SEQUENCE [LARGE SCALE GENOMIC DNA]</scope>
    <source>
        <strain evidence="4 5">KACC 19283</strain>
        <strain evidence="3 6">KACC 19284</strain>
    </source>
</reference>
<organism evidence="4 5">
    <name type="scientific">Sphingobium limneticum</name>
    <dbReference type="NCBI Taxonomy" id="1007511"/>
    <lineage>
        <taxon>Bacteria</taxon>
        <taxon>Pseudomonadati</taxon>
        <taxon>Pseudomonadota</taxon>
        <taxon>Alphaproteobacteria</taxon>
        <taxon>Sphingomonadales</taxon>
        <taxon>Sphingomonadaceae</taxon>
        <taxon>Sphingobium</taxon>
    </lineage>
</organism>
<evidence type="ECO:0000313" key="3">
    <source>
        <dbReference type="EMBL" id="KAA9013467.1"/>
    </source>
</evidence>
<dbReference type="NCBIfam" id="TIGR00696">
    <property type="entry name" value="wecG_tagA_cpsF"/>
    <property type="match status" value="1"/>
</dbReference>
<dbReference type="Proteomes" id="UP000326364">
    <property type="component" value="Unassembled WGS sequence"/>
</dbReference>
<dbReference type="Pfam" id="PF03808">
    <property type="entry name" value="Glyco_tran_WecG"/>
    <property type="match status" value="1"/>
</dbReference>
<dbReference type="InterPro" id="IPR004629">
    <property type="entry name" value="WecG_TagA_CpsF"/>
</dbReference>
<dbReference type="CDD" id="cd06533">
    <property type="entry name" value="Glyco_transf_WecG_TagA"/>
    <property type="match status" value="1"/>
</dbReference>
<dbReference type="EMBL" id="VYQA01000016">
    <property type="protein sequence ID" value="KAA9026529.1"/>
    <property type="molecule type" value="Genomic_DNA"/>
</dbReference>
<dbReference type="RefSeq" id="WP_120253475.1">
    <property type="nucleotide sequence ID" value="NZ_JBNNIY010000013.1"/>
</dbReference>
<accession>A0A5J5HVR5</accession>
<dbReference type="GO" id="GO:0016758">
    <property type="term" value="F:hexosyltransferase activity"/>
    <property type="evidence" value="ECO:0007669"/>
    <property type="project" value="TreeGrafter"/>
</dbReference>
<gene>
    <name evidence="4" type="ORF">F4U95_18315</name>
    <name evidence="3" type="ORF">F4U96_18190</name>
</gene>
<dbReference type="AlphaFoldDB" id="A0A5J5HVR5"/>
<keyword evidence="6" id="KW-1185">Reference proteome</keyword>
<dbReference type="Proteomes" id="UP000325933">
    <property type="component" value="Unassembled WGS sequence"/>
</dbReference>
<protein>
    <submittedName>
        <fullName evidence="4">WecB/TagA/CpsF family glycosyltransferase</fullName>
    </submittedName>
</protein>
<dbReference type="PANTHER" id="PTHR34136">
    <property type="match status" value="1"/>
</dbReference>
<sequence>MSLTLSVPTHAVPANIGEESVAPQYSQYHSPAQTFEFFDFAFSLRDQAQLLDDIERRPTDAAFAYIVTPNVDHVVRIQCKRSDLWPIYRNAWITLCDSRILGKLARRAGVALPVVPGSDLTVALLRDIAQADDRIAIIGGNPDMVDILRQRFGLSQLIHHEPPMGFIHDADATQNAVRFTIAAQARYVFIAVGSPQQELLAYRISRTGQAVGIGLCIGASLQFLTEEQARAPKILQRLCLEWLFRLTRDPRRLWRRYLVDGPLIFQIFRQWQRRRAK</sequence>
<evidence type="ECO:0000256" key="2">
    <source>
        <dbReference type="ARBA" id="ARBA00022679"/>
    </source>
</evidence>
<evidence type="ECO:0000256" key="1">
    <source>
        <dbReference type="ARBA" id="ARBA00022676"/>
    </source>
</evidence>
<comment type="caution">
    <text evidence="4">The sequence shown here is derived from an EMBL/GenBank/DDBJ whole genome shotgun (WGS) entry which is preliminary data.</text>
</comment>
<dbReference type="PANTHER" id="PTHR34136:SF1">
    <property type="entry name" value="UDP-N-ACETYL-D-MANNOSAMINURONIC ACID TRANSFERASE"/>
    <property type="match status" value="1"/>
</dbReference>